<feature type="transmembrane region" description="Helical" evidence="1">
    <location>
        <begin position="164"/>
        <end position="181"/>
    </location>
</feature>
<feature type="transmembrane region" description="Helical" evidence="1">
    <location>
        <begin position="57"/>
        <end position="76"/>
    </location>
</feature>
<dbReference type="EMBL" id="JABWGO010000005">
    <property type="protein sequence ID" value="NUW42846.1"/>
    <property type="molecule type" value="Genomic_DNA"/>
</dbReference>
<feature type="transmembrane region" description="Helical" evidence="1">
    <location>
        <begin position="187"/>
        <end position="205"/>
    </location>
</feature>
<reference evidence="2 3" key="1">
    <citation type="submission" date="2020-06" db="EMBL/GenBank/DDBJ databases">
        <authorList>
            <person name="Chanama M."/>
        </authorList>
    </citation>
    <scope>NUCLEOTIDE SEQUENCE [LARGE SCALE GENOMIC DNA]</scope>
    <source>
        <strain evidence="2 3">TBRC6557</strain>
    </source>
</reference>
<sequence>MLNDHVTFRRLAAGTLLIAAPLLQAVAVIVDPGTWGDDREAVSYGSNPALAQTESALYHWSWMLMAVAAIGLVHLTRQRATRLGHIAGAMTVIGYLNLSALLMMDPVEWWLGRHHPPEQAQKILDEMLNLPGVIIGFQMPWVPLGLVGLPLLTVAVWRSGFSGWWVPVTVAVGYLGAFAVDYGPITVVLWILPVAGLGALGVKVLRMGDDAWAALYARRGAQDTPPPLPVPESGEDRHHAR</sequence>
<accession>A0A7Y6IRN7</accession>
<feature type="transmembrane region" description="Helical" evidence="1">
    <location>
        <begin position="134"/>
        <end position="157"/>
    </location>
</feature>
<proteinExistence type="predicted"/>
<name>A0A7Y6IRN7_9ACTN</name>
<dbReference type="RefSeq" id="WP_175602386.1">
    <property type="nucleotide sequence ID" value="NZ_JABWGO010000005.1"/>
</dbReference>
<gene>
    <name evidence="2" type="ORF">HT134_22280</name>
</gene>
<organism evidence="2 3">
    <name type="scientific">Nonomuraea rhodomycinica</name>
    <dbReference type="NCBI Taxonomy" id="1712872"/>
    <lineage>
        <taxon>Bacteria</taxon>
        <taxon>Bacillati</taxon>
        <taxon>Actinomycetota</taxon>
        <taxon>Actinomycetes</taxon>
        <taxon>Streptosporangiales</taxon>
        <taxon>Streptosporangiaceae</taxon>
        <taxon>Nonomuraea</taxon>
    </lineage>
</organism>
<evidence type="ECO:0000313" key="3">
    <source>
        <dbReference type="Proteomes" id="UP000546126"/>
    </source>
</evidence>
<comment type="caution">
    <text evidence="2">The sequence shown here is derived from an EMBL/GenBank/DDBJ whole genome shotgun (WGS) entry which is preliminary data.</text>
</comment>
<keyword evidence="1" id="KW-1133">Transmembrane helix</keyword>
<feature type="transmembrane region" description="Helical" evidence="1">
    <location>
        <begin position="83"/>
        <end position="104"/>
    </location>
</feature>
<keyword evidence="1" id="KW-0812">Transmembrane</keyword>
<keyword evidence="3" id="KW-1185">Reference proteome</keyword>
<evidence type="ECO:0000256" key="1">
    <source>
        <dbReference type="SAM" id="Phobius"/>
    </source>
</evidence>
<keyword evidence="1" id="KW-0472">Membrane</keyword>
<dbReference type="AlphaFoldDB" id="A0A7Y6IRN7"/>
<dbReference type="Proteomes" id="UP000546126">
    <property type="component" value="Unassembled WGS sequence"/>
</dbReference>
<protein>
    <recommendedName>
        <fullName evidence="4">DUF4386 family protein</fullName>
    </recommendedName>
</protein>
<evidence type="ECO:0000313" key="2">
    <source>
        <dbReference type="EMBL" id="NUW42846.1"/>
    </source>
</evidence>
<evidence type="ECO:0008006" key="4">
    <source>
        <dbReference type="Google" id="ProtNLM"/>
    </source>
</evidence>